<dbReference type="EMBL" id="LBWS01000014">
    <property type="protein sequence ID" value="KKR14928.1"/>
    <property type="molecule type" value="Genomic_DNA"/>
</dbReference>
<feature type="transmembrane region" description="Helical" evidence="1">
    <location>
        <begin position="123"/>
        <end position="144"/>
    </location>
</feature>
<dbReference type="InterPro" id="IPR032690">
    <property type="entry name" value="CarS"/>
</dbReference>
<keyword evidence="1" id="KW-1133">Transmembrane helix</keyword>
<evidence type="ECO:0000256" key="1">
    <source>
        <dbReference type="SAM" id="Phobius"/>
    </source>
</evidence>
<dbReference type="Pfam" id="PF01864">
    <property type="entry name" value="CarS-like"/>
    <property type="match status" value="1"/>
</dbReference>
<evidence type="ECO:0000313" key="3">
    <source>
        <dbReference type="Proteomes" id="UP000034048"/>
    </source>
</evidence>
<sequence length="178" mass="19973">MHYLYLLYLALPCFVANALPVIFHGLNLLPGLKQPLDNGLLWRGSRLLDDHKTVRGLLVGVAGAILVSLVQWLLAEARWVPVPDLSGWLFVVYGFLAGLGAIGGDALESLIKRRLNIKSGDPLIILDQLDYIIGFLLLTSLILAWSWNDIMFLMLFSLVVHPISNMVAYIFKIKKTYW</sequence>
<keyword evidence="1" id="KW-0812">Transmembrane</keyword>
<gene>
    <name evidence="2" type="ORF">UT42_C0014G0013</name>
</gene>
<feature type="transmembrane region" description="Helical" evidence="1">
    <location>
        <begin position="150"/>
        <end position="171"/>
    </location>
</feature>
<comment type="caution">
    <text evidence="2">The sequence shown here is derived from an EMBL/GenBank/DDBJ whole genome shotgun (WGS) entry which is preliminary data.</text>
</comment>
<reference evidence="2 3" key="1">
    <citation type="journal article" date="2015" name="Nature">
        <title>rRNA introns, odd ribosomes, and small enigmatic genomes across a large radiation of phyla.</title>
        <authorList>
            <person name="Brown C.T."/>
            <person name="Hug L.A."/>
            <person name="Thomas B.C."/>
            <person name="Sharon I."/>
            <person name="Castelle C.J."/>
            <person name="Singh A."/>
            <person name="Wilkins M.J."/>
            <person name="Williams K.H."/>
            <person name="Banfield J.F."/>
        </authorList>
    </citation>
    <scope>NUCLEOTIDE SEQUENCE [LARGE SCALE GENOMIC DNA]</scope>
</reference>
<name>A0A0G0NHE9_9BACT</name>
<dbReference type="AlphaFoldDB" id="A0A0G0NHE9"/>
<keyword evidence="1" id="KW-0472">Membrane</keyword>
<proteinExistence type="predicted"/>
<dbReference type="Proteomes" id="UP000034048">
    <property type="component" value="Unassembled WGS sequence"/>
</dbReference>
<feature type="transmembrane region" description="Helical" evidence="1">
    <location>
        <begin position="87"/>
        <end position="111"/>
    </location>
</feature>
<organism evidence="2 3">
    <name type="scientific">Candidatus Falkowbacteria bacterium GW2011_GWA2_39_24</name>
    <dbReference type="NCBI Taxonomy" id="1618634"/>
    <lineage>
        <taxon>Bacteria</taxon>
        <taxon>Candidatus Falkowiibacteriota</taxon>
    </lineage>
</organism>
<evidence type="ECO:0000313" key="2">
    <source>
        <dbReference type="EMBL" id="KKR14928.1"/>
    </source>
</evidence>
<accession>A0A0G0NHE9</accession>
<feature type="transmembrane region" description="Helical" evidence="1">
    <location>
        <begin position="53"/>
        <end position="75"/>
    </location>
</feature>
<evidence type="ECO:0008006" key="4">
    <source>
        <dbReference type="Google" id="ProtNLM"/>
    </source>
</evidence>
<feature type="transmembrane region" description="Helical" evidence="1">
    <location>
        <begin position="6"/>
        <end position="32"/>
    </location>
</feature>
<dbReference type="PANTHER" id="PTHR39650">
    <property type="entry name" value="CDP-ARCHAEOL SYNTHASE"/>
    <property type="match status" value="1"/>
</dbReference>
<dbReference type="PANTHER" id="PTHR39650:SF1">
    <property type="entry name" value="CDP-ARCHAEOL SYNTHASE"/>
    <property type="match status" value="1"/>
</dbReference>
<protein>
    <recommendedName>
        <fullName evidence="4">CDP-2,3-bis-(O-geranylgeranyl)-sn-glycerol synthase</fullName>
    </recommendedName>
</protein>